<dbReference type="RefSeq" id="WP_062956172.1">
    <property type="nucleotide sequence ID" value="NZ_JPWB01000009.1"/>
</dbReference>
<dbReference type="EMBL" id="JPWB01000009">
    <property type="protein sequence ID" value="RCK19843.1"/>
    <property type="molecule type" value="Genomic_DNA"/>
</dbReference>
<protein>
    <recommendedName>
        <fullName evidence="4">Cache domain-containing protein</fullName>
    </recommendedName>
</protein>
<evidence type="ECO:0000256" key="1">
    <source>
        <dbReference type="SAM" id="SignalP"/>
    </source>
</evidence>
<dbReference type="Proteomes" id="UP000253061">
    <property type="component" value="Unassembled WGS sequence"/>
</dbReference>
<accession>A0A367V3V6</accession>
<evidence type="ECO:0000313" key="3">
    <source>
        <dbReference type="Proteomes" id="UP000253061"/>
    </source>
</evidence>
<reference evidence="2 3" key="1">
    <citation type="submission" date="2014-07" db="EMBL/GenBank/DDBJ databases">
        <title>Draft genome sequence of Thalassospira profundimaris R8-17.</title>
        <authorList>
            <person name="Lai Q."/>
            <person name="Shao Z."/>
        </authorList>
    </citation>
    <scope>NUCLEOTIDE SEQUENCE [LARGE SCALE GENOMIC DNA]</scope>
    <source>
        <strain evidence="2 3">R8-17</strain>
    </source>
</reference>
<dbReference type="AlphaFoldDB" id="A0A367V3V6"/>
<sequence>MKKWLIVILGLLGAPGGAFANANNVSLEENVLLMATHVESILNQTDGLMRRSADLLRNAGGMNDVVIQGSLSSYTEQVEAVRALLFINAKGILTFDTTRHPAPDLDLSERSYFNETINLEDDRIHIGTPVLGKQSGVPFVPVTRVLRGVSGSVMGVLVAVMTPDAWLPAERACRLCFYSAFTTSGQTIMTAPAQMQLADDFFESLMIVDGRSGISETRLNTYPARTMWRRLRDYPVVVTSSVVTIY</sequence>
<proteinExistence type="predicted"/>
<name>A0A367V3V6_9PROT</name>
<feature type="chain" id="PRO_5016735948" description="Cache domain-containing protein" evidence="1">
    <location>
        <begin position="21"/>
        <end position="246"/>
    </location>
</feature>
<dbReference type="Gene3D" id="3.30.450.20">
    <property type="entry name" value="PAS domain"/>
    <property type="match status" value="1"/>
</dbReference>
<keyword evidence="1" id="KW-0732">Signal</keyword>
<evidence type="ECO:0000313" key="2">
    <source>
        <dbReference type="EMBL" id="RCK19843.1"/>
    </source>
</evidence>
<feature type="signal peptide" evidence="1">
    <location>
        <begin position="1"/>
        <end position="20"/>
    </location>
</feature>
<organism evidence="2 3">
    <name type="scientific">Thalassospira profundimaris</name>
    <dbReference type="NCBI Taxonomy" id="502049"/>
    <lineage>
        <taxon>Bacteria</taxon>
        <taxon>Pseudomonadati</taxon>
        <taxon>Pseudomonadota</taxon>
        <taxon>Alphaproteobacteria</taxon>
        <taxon>Rhodospirillales</taxon>
        <taxon>Thalassospiraceae</taxon>
        <taxon>Thalassospira</taxon>
    </lineage>
</organism>
<evidence type="ECO:0008006" key="4">
    <source>
        <dbReference type="Google" id="ProtNLM"/>
    </source>
</evidence>
<dbReference type="CDD" id="cd12914">
    <property type="entry name" value="PDC1_DGC_like"/>
    <property type="match status" value="1"/>
</dbReference>
<comment type="caution">
    <text evidence="2">The sequence shown here is derived from an EMBL/GenBank/DDBJ whole genome shotgun (WGS) entry which is preliminary data.</text>
</comment>
<gene>
    <name evidence="2" type="ORF">TH6_17680</name>
</gene>